<reference evidence="1 2" key="1">
    <citation type="journal article" date="2021" name="ISME Commun">
        <title>Automated analysis of genomic sequences facilitates high-throughput and comprehensive description of bacteria.</title>
        <authorList>
            <person name="Hitch T.C.A."/>
        </authorList>
    </citation>
    <scope>NUCLEOTIDE SEQUENCE [LARGE SCALE GENOMIC DNA]</scope>
    <source>
        <strain evidence="1 2">Sanger_31</strain>
    </source>
</reference>
<dbReference type="RefSeq" id="WP_267301612.1">
    <property type="nucleotide sequence ID" value="NZ_JAOQJZ010000012.1"/>
</dbReference>
<dbReference type="AlphaFoldDB" id="A0AAE3IJN6"/>
<dbReference type="Proteomes" id="UP001208131">
    <property type="component" value="Unassembled WGS sequence"/>
</dbReference>
<comment type="caution">
    <text evidence="1">The sequence shown here is derived from an EMBL/GenBank/DDBJ whole genome shotgun (WGS) entry which is preliminary data.</text>
</comment>
<sequence>MAYDKKAGKRKRLAREEENRQLKRYKSECRELDTYFMSEDELIQAKERQKITKARNKAIVQRAYMIAMATN</sequence>
<evidence type="ECO:0000313" key="2">
    <source>
        <dbReference type="Proteomes" id="UP001208131"/>
    </source>
</evidence>
<protein>
    <submittedName>
        <fullName evidence="1">Uncharacterized protein</fullName>
    </submittedName>
</protein>
<proteinExistence type="predicted"/>
<keyword evidence="2" id="KW-1185">Reference proteome</keyword>
<accession>A0AAE3IJN6</accession>
<gene>
    <name evidence="1" type="ORF">OCV57_11075</name>
</gene>
<name>A0AAE3IJN6_9FIRM</name>
<dbReference type="EMBL" id="JAOQJZ010000012">
    <property type="protein sequence ID" value="MCU6706461.1"/>
    <property type="molecule type" value="Genomic_DNA"/>
</dbReference>
<organism evidence="1 2">
    <name type="scientific">Hominimerdicola aceti</name>
    <dbReference type="NCBI Taxonomy" id="2981726"/>
    <lineage>
        <taxon>Bacteria</taxon>
        <taxon>Bacillati</taxon>
        <taxon>Bacillota</taxon>
        <taxon>Clostridia</taxon>
        <taxon>Eubacteriales</taxon>
        <taxon>Oscillospiraceae</taxon>
        <taxon>Hominimerdicola</taxon>
    </lineage>
</organism>
<evidence type="ECO:0000313" key="1">
    <source>
        <dbReference type="EMBL" id="MCU6706461.1"/>
    </source>
</evidence>